<reference evidence="2 3" key="1">
    <citation type="journal article" date="2013" name="BMC Genomics">
        <title>Comparative genomics of parasitic silkworm microsporidia reveal an association between genome expansion and host adaptation.</title>
        <authorList>
            <person name="Pan G."/>
            <person name="Xu J."/>
            <person name="Li T."/>
            <person name="Xia Q."/>
            <person name="Liu S.L."/>
            <person name="Zhang G."/>
            <person name="Li S."/>
            <person name="Li C."/>
            <person name="Liu H."/>
            <person name="Yang L."/>
            <person name="Liu T."/>
            <person name="Zhang X."/>
            <person name="Wu Z."/>
            <person name="Fan W."/>
            <person name="Dang X."/>
            <person name="Xiang H."/>
            <person name="Tao M."/>
            <person name="Li Y."/>
            <person name="Hu J."/>
            <person name="Li Z."/>
            <person name="Lin L."/>
            <person name="Luo J."/>
            <person name="Geng L."/>
            <person name="Wang L."/>
            <person name="Long M."/>
            <person name="Wan Y."/>
            <person name="He N."/>
            <person name="Zhang Z."/>
            <person name="Lu C."/>
            <person name="Keeling P.J."/>
            <person name="Wang J."/>
            <person name="Xiang Z."/>
            <person name="Zhou Z."/>
        </authorList>
    </citation>
    <scope>NUCLEOTIDE SEQUENCE [LARGE SCALE GENOMIC DNA]</scope>
    <source>
        <strain evidence="3">CQ1 / CVCC 102059</strain>
    </source>
</reference>
<accession>R0MEV8</accession>
<organism evidence="2 3">
    <name type="scientific">Nosema bombycis (strain CQ1 / CVCC 102059)</name>
    <name type="common">Microsporidian parasite</name>
    <name type="synonym">Pebrine of silkworm</name>
    <dbReference type="NCBI Taxonomy" id="578461"/>
    <lineage>
        <taxon>Eukaryota</taxon>
        <taxon>Fungi</taxon>
        <taxon>Fungi incertae sedis</taxon>
        <taxon>Microsporidia</taxon>
        <taxon>Nosematidae</taxon>
        <taxon>Nosema</taxon>
    </lineage>
</organism>
<dbReference type="VEuPathDB" id="MicrosporidiaDB:NBO_386g0027"/>
<dbReference type="Pfam" id="PF02731">
    <property type="entry name" value="SKIP_SNW"/>
    <property type="match status" value="1"/>
</dbReference>
<dbReference type="AlphaFoldDB" id="R0MEV8"/>
<evidence type="ECO:0000259" key="1">
    <source>
        <dbReference type="Pfam" id="PF02731"/>
    </source>
</evidence>
<proteinExistence type="predicted"/>
<keyword evidence="3" id="KW-1185">Reference proteome</keyword>
<dbReference type="InterPro" id="IPR004015">
    <property type="entry name" value="SKI-int_prot_SKIP_SNW-dom"/>
</dbReference>
<sequence>MTLVKKIFLEGKKVRRLEIPLQDPCKIEERSIKKIKKEKPKFRNIKNGFTIPRVISMWKNPTSKLISLEDRAKHFGKKKSVEVNLKGFMNLSESLDRIEKMCKEKCLEEE</sequence>
<evidence type="ECO:0000313" key="3">
    <source>
        <dbReference type="Proteomes" id="UP000016927"/>
    </source>
</evidence>
<dbReference type="GO" id="GO:0000398">
    <property type="term" value="P:mRNA splicing, via spliceosome"/>
    <property type="evidence" value="ECO:0007669"/>
    <property type="project" value="InterPro"/>
</dbReference>
<dbReference type="HOGENOM" id="CLU_2171755_0_0_1"/>
<dbReference type="EMBL" id="KB909294">
    <property type="protein sequence ID" value="EOB12670.1"/>
    <property type="molecule type" value="Genomic_DNA"/>
</dbReference>
<dbReference type="OrthoDB" id="6513151at2759"/>
<dbReference type="GO" id="GO:0005681">
    <property type="term" value="C:spliceosomal complex"/>
    <property type="evidence" value="ECO:0007669"/>
    <property type="project" value="InterPro"/>
</dbReference>
<dbReference type="Proteomes" id="UP000016927">
    <property type="component" value="Unassembled WGS sequence"/>
</dbReference>
<feature type="domain" description="SKI-interacting protein SKIP SNW" evidence="1">
    <location>
        <begin position="46"/>
        <end position="105"/>
    </location>
</feature>
<gene>
    <name evidence="2" type="ORF">NBO_386g0027</name>
</gene>
<protein>
    <recommendedName>
        <fullName evidence="1">SKI-interacting protein SKIP SNW domain-containing protein</fullName>
    </recommendedName>
</protein>
<evidence type="ECO:0000313" key="2">
    <source>
        <dbReference type="EMBL" id="EOB12670.1"/>
    </source>
</evidence>
<name>R0MEV8_NOSB1</name>